<keyword evidence="3" id="KW-1185">Reference proteome</keyword>
<reference evidence="2" key="1">
    <citation type="submission" date="2015-02" db="EMBL/GenBank/DDBJ databases">
        <title>A novel member of the family Ruminococcaceae isolated from human feces.</title>
        <authorList>
            <person name="Shkoporov A.N."/>
            <person name="Chaplin A.V."/>
            <person name="Motuzova O.V."/>
            <person name="Kafarskaia L.I."/>
            <person name="Khokhlova E.V."/>
            <person name="Efimov B.A."/>
        </authorList>
    </citation>
    <scope>NUCLEOTIDE SEQUENCE [LARGE SCALE GENOMIC DNA]</scope>
    <source>
        <strain evidence="2">585-1</strain>
    </source>
</reference>
<gene>
    <name evidence="2" type="ORF">TQ39_03225</name>
</gene>
<sequence>MDLNNINTILTGVESIAAVVSAIVAVISAVRAHKYASIAKNLIYNETLRLHDNAHLQQGQIQNNYITNDESKIQEIAITEAQKVTAGATSKLASHIPKMEFVGADLHVLTPQYKSHNISNSEKD</sequence>
<protein>
    <submittedName>
        <fullName evidence="2">Uncharacterized protein</fullName>
    </submittedName>
</protein>
<dbReference type="RefSeq" id="WP_009323221.1">
    <property type="nucleotide sequence ID" value="NZ_JXXK01000002.1"/>
</dbReference>
<evidence type="ECO:0000313" key="3">
    <source>
        <dbReference type="Proteomes" id="UP000032483"/>
    </source>
</evidence>
<dbReference type="EMBL" id="JXXK01000002">
    <property type="protein sequence ID" value="KJF41222.1"/>
    <property type="molecule type" value="Genomic_DNA"/>
</dbReference>
<dbReference type="GeneID" id="42855648"/>
<feature type="transmembrane region" description="Helical" evidence="1">
    <location>
        <begin position="6"/>
        <end position="30"/>
    </location>
</feature>
<evidence type="ECO:0000256" key="1">
    <source>
        <dbReference type="SAM" id="Phobius"/>
    </source>
</evidence>
<keyword evidence="1" id="KW-0472">Membrane</keyword>
<accession>A0A0D8J2V5</accession>
<keyword evidence="1" id="KW-1133">Transmembrane helix</keyword>
<evidence type="ECO:0000313" key="2">
    <source>
        <dbReference type="EMBL" id="KJF41222.1"/>
    </source>
</evidence>
<comment type="caution">
    <text evidence="2">The sequence shown here is derived from an EMBL/GenBank/DDBJ whole genome shotgun (WGS) entry which is preliminary data.</text>
</comment>
<proteinExistence type="predicted"/>
<organism evidence="2 3">
    <name type="scientific">Ruthenibacterium lactatiformans</name>
    <dbReference type="NCBI Taxonomy" id="1550024"/>
    <lineage>
        <taxon>Bacteria</taxon>
        <taxon>Bacillati</taxon>
        <taxon>Bacillota</taxon>
        <taxon>Clostridia</taxon>
        <taxon>Eubacteriales</taxon>
        <taxon>Oscillospiraceae</taxon>
        <taxon>Ruthenibacterium</taxon>
    </lineage>
</organism>
<keyword evidence="1" id="KW-0812">Transmembrane</keyword>
<dbReference type="Proteomes" id="UP000032483">
    <property type="component" value="Unassembled WGS sequence"/>
</dbReference>
<dbReference type="AlphaFoldDB" id="A0A0D8J2V5"/>
<name>A0A0D8J2V5_9FIRM</name>